<proteinExistence type="predicted"/>
<protein>
    <submittedName>
        <fullName evidence="1">Uncharacterized protein</fullName>
    </submittedName>
</protein>
<accession>A0A5R9GGB8</accession>
<dbReference type="Proteomes" id="UP000309676">
    <property type="component" value="Unassembled WGS sequence"/>
</dbReference>
<dbReference type="OrthoDB" id="2549700at2"/>
<organism evidence="1 2">
    <name type="scientific">Paenibacillus antri</name>
    <dbReference type="NCBI Taxonomy" id="2582848"/>
    <lineage>
        <taxon>Bacteria</taxon>
        <taxon>Bacillati</taxon>
        <taxon>Bacillota</taxon>
        <taxon>Bacilli</taxon>
        <taxon>Bacillales</taxon>
        <taxon>Paenibacillaceae</taxon>
        <taxon>Paenibacillus</taxon>
    </lineage>
</organism>
<dbReference type="AlphaFoldDB" id="A0A5R9GGB8"/>
<evidence type="ECO:0000313" key="1">
    <source>
        <dbReference type="EMBL" id="TLS53200.1"/>
    </source>
</evidence>
<comment type="caution">
    <text evidence="1">The sequence shown here is derived from an EMBL/GenBank/DDBJ whole genome shotgun (WGS) entry which is preliminary data.</text>
</comment>
<dbReference type="RefSeq" id="WP_138193441.1">
    <property type="nucleotide sequence ID" value="NZ_VCIW01000003.1"/>
</dbReference>
<gene>
    <name evidence="1" type="ORF">FE782_07510</name>
</gene>
<reference evidence="1 2" key="1">
    <citation type="submission" date="2019-05" db="EMBL/GenBank/DDBJ databases">
        <authorList>
            <person name="Narsing Rao M.P."/>
            <person name="Li W.J."/>
        </authorList>
    </citation>
    <scope>NUCLEOTIDE SEQUENCE [LARGE SCALE GENOMIC DNA]</scope>
    <source>
        <strain evidence="1 2">SYSU_K30003</strain>
    </source>
</reference>
<keyword evidence="2" id="KW-1185">Reference proteome</keyword>
<name>A0A5R9GGB8_9BACL</name>
<sequence>MSETLLMELKMFVEELERKERSAVYRVPDEAVKNVKRAKSLEPLLHDMFMQAIGPGGIRLEPILRREFGIDAALTDRIDQWAPYDKERMADALHDAVDRADIRAGNQGVFFKGTPSREEAQDALRMLRTIAHAAVAIRFAERSAGPEPYVEMLDGALRFYELPNTFPEGTPADYRSLLSERRLASMSGSDDVTNALKAFARAWYQRSSFTFLENPDDYFSYEEVEPLLYALTEEQTERLRARYTERVRELFETARRKKDLDRARKLTTMLETVIGWHPRPIR</sequence>
<dbReference type="EMBL" id="VCIW01000003">
    <property type="protein sequence ID" value="TLS53200.1"/>
    <property type="molecule type" value="Genomic_DNA"/>
</dbReference>
<evidence type="ECO:0000313" key="2">
    <source>
        <dbReference type="Proteomes" id="UP000309676"/>
    </source>
</evidence>